<dbReference type="Proteomes" id="UP000451386">
    <property type="component" value="Unassembled WGS sequence"/>
</dbReference>
<dbReference type="Gene3D" id="3.40.50.11940">
    <property type="match status" value="1"/>
</dbReference>
<evidence type="ECO:0000313" key="2">
    <source>
        <dbReference type="Proteomes" id="UP000451386"/>
    </source>
</evidence>
<dbReference type="NCBIfam" id="TIGR01866">
    <property type="entry name" value="cas_Csn2"/>
    <property type="match status" value="1"/>
</dbReference>
<name>A0A7J5TLC5_BIFBI</name>
<dbReference type="InterPro" id="IPR010146">
    <property type="entry name" value="CRISPR-assoc_prot_Csn2-typ"/>
</dbReference>
<accession>A0A7J5TLC5</accession>
<protein>
    <submittedName>
        <fullName evidence="1">Type II-A CRISPR-associated protein Csn2</fullName>
    </submittedName>
</protein>
<gene>
    <name evidence="1" type="primary">csn2</name>
    <name evidence="1" type="ORF">GBA83_10225</name>
</gene>
<dbReference type="RefSeq" id="WP_003821724.1">
    <property type="nucleotide sequence ID" value="NZ_CP022723.1"/>
</dbReference>
<comment type="caution">
    <text evidence="1">The sequence shown here is derived from an EMBL/GenBank/DDBJ whole genome shotgun (WGS) entry which is preliminary data.</text>
</comment>
<organism evidence="1 2">
    <name type="scientific">Bifidobacterium bifidum</name>
    <dbReference type="NCBI Taxonomy" id="1681"/>
    <lineage>
        <taxon>Bacteria</taxon>
        <taxon>Bacillati</taxon>
        <taxon>Actinomycetota</taxon>
        <taxon>Actinomycetes</taxon>
        <taxon>Bifidobacteriales</taxon>
        <taxon>Bifidobacteriaceae</taxon>
        <taxon>Bifidobacterium</taxon>
    </lineage>
</organism>
<sequence>MIDSLVAYPLDPVQLEMGLNVIGCASPKIFYELSAGLQEDADSVVLGVGEKTVLASKSIIYIGDCADEVDYNALFQKLAVKKIIEGFTPEQISRLLSLQAELKTIIQDEIWGQNLPLTIPCDLDLKAAIAMAKPRIDTSSLGSLYDKISTAVDTAGALAESRMLVTLHTTQYCDNDQLLYLHRTLLRYQLQLLDLECCSKKVMLTEGMSHYVDEDYVQFS</sequence>
<dbReference type="EMBL" id="WDOP01000027">
    <property type="protein sequence ID" value="KAB7485534.1"/>
    <property type="molecule type" value="Genomic_DNA"/>
</dbReference>
<reference evidence="1 2" key="1">
    <citation type="journal article" date="2019" name="Nat. Med.">
        <title>A library of human gut bacterial isolates paired with longitudinal multiomics data enables mechanistic microbiome research.</title>
        <authorList>
            <person name="Poyet M."/>
            <person name="Groussin M."/>
            <person name="Gibbons S.M."/>
            <person name="Avila-Pacheco J."/>
            <person name="Jiang X."/>
            <person name="Kearney S.M."/>
            <person name="Perrotta A.R."/>
            <person name="Berdy B."/>
            <person name="Zhao S."/>
            <person name="Lieberman T.D."/>
            <person name="Swanson P.K."/>
            <person name="Smith M."/>
            <person name="Roesemann S."/>
            <person name="Alexander J.E."/>
            <person name="Rich S.A."/>
            <person name="Livny J."/>
            <person name="Vlamakis H."/>
            <person name="Clish C."/>
            <person name="Bullock K."/>
            <person name="Deik A."/>
            <person name="Scott J."/>
            <person name="Pierce K.A."/>
            <person name="Xavier R.J."/>
            <person name="Alm E.J."/>
        </authorList>
    </citation>
    <scope>NUCLEOTIDE SEQUENCE [LARGE SCALE GENOMIC DNA]</scope>
    <source>
        <strain evidence="1 2">BIOML-A13</strain>
    </source>
</reference>
<proteinExistence type="predicted"/>
<evidence type="ECO:0000313" key="1">
    <source>
        <dbReference type="EMBL" id="KAB7485534.1"/>
    </source>
</evidence>
<dbReference type="InterPro" id="IPR038600">
    <property type="entry name" value="Csn2_sf"/>
</dbReference>
<dbReference type="AlphaFoldDB" id="A0A7J5TLC5"/>